<keyword evidence="6" id="KW-1185">Reference proteome</keyword>
<dbReference type="Pfam" id="PF13373">
    <property type="entry name" value="Dsc3_C"/>
    <property type="match status" value="1"/>
</dbReference>
<keyword evidence="2" id="KW-0812">Transmembrane</keyword>
<evidence type="ECO:0000256" key="2">
    <source>
        <dbReference type="SAM" id="Phobius"/>
    </source>
</evidence>
<gene>
    <name evidence="5" type="ORF">BN1708_014916</name>
    <name evidence="4" type="ORF">BN1723_017645</name>
</gene>
<organism evidence="4 7">
    <name type="scientific">Verticillium longisporum</name>
    <name type="common">Verticillium dahliae var. longisporum</name>
    <dbReference type="NCBI Taxonomy" id="100787"/>
    <lineage>
        <taxon>Eukaryota</taxon>
        <taxon>Fungi</taxon>
        <taxon>Dikarya</taxon>
        <taxon>Ascomycota</taxon>
        <taxon>Pezizomycotina</taxon>
        <taxon>Sordariomycetes</taxon>
        <taxon>Hypocreomycetidae</taxon>
        <taxon>Glomerellales</taxon>
        <taxon>Plectosphaerellaceae</taxon>
        <taxon>Verticillium</taxon>
    </lineage>
</organism>
<dbReference type="PANTHER" id="PTHR28049:SF1">
    <property type="entry name" value="DSC E3 UBIQUITIN LIGASE COMPLEX SUBUNIT 3"/>
    <property type="match status" value="1"/>
</dbReference>
<dbReference type="GO" id="GO:0005783">
    <property type="term" value="C:endoplasmic reticulum"/>
    <property type="evidence" value="ECO:0007669"/>
    <property type="project" value="TreeGrafter"/>
</dbReference>
<evidence type="ECO:0000313" key="6">
    <source>
        <dbReference type="Proteomes" id="UP000044602"/>
    </source>
</evidence>
<dbReference type="Gene3D" id="3.10.20.90">
    <property type="entry name" value="Phosphatidylinositol 3-kinase Catalytic Subunit, Chain A, domain 1"/>
    <property type="match status" value="1"/>
</dbReference>
<feature type="non-terminal residue" evidence="4">
    <location>
        <position position="312"/>
    </location>
</feature>
<dbReference type="SUPFAM" id="SSF54236">
    <property type="entry name" value="Ubiquitin-like"/>
    <property type="match status" value="1"/>
</dbReference>
<dbReference type="PANTHER" id="PTHR28049">
    <property type="entry name" value="TRANSMEMBRANE PROTEIN YOR223W"/>
    <property type="match status" value="1"/>
</dbReference>
<protein>
    <recommendedName>
        <fullName evidence="3">Ubiquitin-like domain-containing protein</fullName>
    </recommendedName>
</protein>
<keyword evidence="2" id="KW-1133">Transmembrane helix</keyword>
<evidence type="ECO:0000259" key="3">
    <source>
        <dbReference type="PROSITE" id="PS50053"/>
    </source>
</evidence>
<reference evidence="6 7" key="1">
    <citation type="submission" date="2015-05" db="EMBL/GenBank/DDBJ databases">
        <authorList>
            <person name="Fogelqvist Johan"/>
        </authorList>
    </citation>
    <scope>NUCLEOTIDE SEQUENCE [LARGE SCALE GENOMIC DNA]</scope>
    <source>
        <strain evidence="5">VL1</strain>
        <strain evidence="4">VL2</strain>
    </source>
</reference>
<dbReference type="CDD" id="cd17039">
    <property type="entry name" value="Ubl_ubiquitin_like"/>
    <property type="match status" value="1"/>
</dbReference>
<proteinExistence type="predicted"/>
<feature type="transmembrane region" description="Helical" evidence="2">
    <location>
        <begin position="289"/>
        <end position="308"/>
    </location>
</feature>
<evidence type="ECO:0000313" key="7">
    <source>
        <dbReference type="Proteomes" id="UP000045706"/>
    </source>
</evidence>
<dbReference type="Proteomes" id="UP000044602">
    <property type="component" value="Unassembled WGS sequence"/>
</dbReference>
<dbReference type="EMBL" id="CVQI01008835">
    <property type="protein sequence ID" value="CRK18248.1"/>
    <property type="molecule type" value="Genomic_DNA"/>
</dbReference>
<evidence type="ECO:0000313" key="4">
    <source>
        <dbReference type="EMBL" id="CRK18248.1"/>
    </source>
</evidence>
<dbReference type="EMBL" id="CVQH01020474">
    <property type="protein sequence ID" value="CRK27687.1"/>
    <property type="molecule type" value="Genomic_DNA"/>
</dbReference>
<dbReference type="InterPro" id="IPR029071">
    <property type="entry name" value="Ubiquitin-like_domsf"/>
</dbReference>
<dbReference type="GO" id="GO:0044695">
    <property type="term" value="C:Dsc E3 ubiquitin ligase complex"/>
    <property type="evidence" value="ECO:0007669"/>
    <property type="project" value="InterPro"/>
</dbReference>
<feature type="transmembrane region" description="Helical" evidence="2">
    <location>
        <begin position="257"/>
        <end position="277"/>
    </location>
</feature>
<dbReference type="Pfam" id="PF10302">
    <property type="entry name" value="Dsc3_N"/>
    <property type="match status" value="1"/>
</dbReference>
<dbReference type="InterPro" id="IPR045226">
    <property type="entry name" value="Dsc3"/>
</dbReference>
<dbReference type="InterPro" id="IPR000626">
    <property type="entry name" value="Ubiquitin-like_dom"/>
</dbReference>
<dbReference type="InterPro" id="IPR019413">
    <property type="entry name" value="Dsc3_ub-like_dom"/>
</dbReference>
<dbReference type="InterPro" id="IPR025390">
    <property type="entry name" value="Dsc3_C"/>
</dbReference>
<evidence type="ECO:0000256" key="1">
    <source>
        <dbReference type="SAM" id="MobiDB-lite"/>
    </source>
</evidence>
<dbReference type="AlphaFoldDB" id="A0A0G4L890"/>
<keyword evidence="2" id="KW-0472">Membrane</keyword>
<dbReference type="Proteomes" id="UP000045706">
    <property type="component" value="Unassembled WGS sequence"/>
</dbReference>
<accession>A0A0G4L890</accession>
<sequence length="312" mass="33277">MAAPLCKLRPNALLLTIRFSSSLPDLTLDIPTPASTTIVALKNLIRTQLEPPYNANRLRLIYQGKILLDGAALSALLPTTPRSSTATAVHQDVAAKGKGKAVAGQADEEQQRVYVICSIGDELSVEELASEVEAAQRPVAATSSKPAAPDIPATGAARPSTHNAHRPPRGFDRLLAAGFTQAEVSQLRLQFTDIQAQRHTSDTMPSPDSMRNMEDLWMDANGGNAVPGGGGVTATTAAGEEPVAHDSLGSMHEQLDGLVKGMLMGFFWPLGGLAWLTREDGMLPQRWRVWIGFGVSFSAFVGLMRALFGGEQ</sequence>
<feature type="region of interest" description="Disordered" evidence="1">
    <location>
        <begin position="136"/>
        <end position="168"/>
    </location>
</feature>
<feature type="domain" description="Ubiquitin-like" evidence="3">
    <location>
        <begin position="13"/>
        <end position="76"/>
    </location>
</feature>
<evidence type="ECO:0000313" key="5">
    <source>
        <dbReference type="EMBL" id="CRK27687.1"/>
    </source>
</evidence>
<name>A0A0G4L890_VERLO</name>
<dbReference type="PROSITE" id="PS50053">
    <property type="entry name" value="UBIQUITIN_2"/>
    <property type="match status" value="1"/>
</dbReference>